<dbReference type="EMBL" id="FNBI01000003">
    <property type="protein sequence ID" value="SDF42032.1"/>
    <property type="molecule type" value="Genomic_DNA"/>
</dbReference>
<evidence type="ECO:0000256" key="8">
    <source>
        <dbReference type="PIRSR" id="PIRSR001500-2"/>
    </source>
</evidence>
<keyword evidence="11" id="KW-1185">Reference proteome</keyword>
<protein>
    <recommendedName>
        <fullName evidence="2">prephenate dehydratase</fullName>
        <ecNumber evidence="2">4.2.1.51</ecNumber>
    </recommendedName>
</protein>
<feature type="site" description="Essential for prephenate dehydratase activity" evidence="8">
    <location>
        <position position="203"/>
    </location>
</feature>
<feature type="domain" description="Prephenate dehydratase" evidence="9">
    <location>
        <begin position="37"/>
        <end position="210"/>
    </location>
</feature>
<evidence type="ECO:0000256" key="6">
    <source>
        <dbReference type="ARBA" id="ARBA00023239"/>
    </source>
</evidence>
<dbReference type="CDD" id="cd13631">
    <property type="entry name" value="PBP2_Ct-PDT_like"/>
    <property type="match status" value="1"/>
</dbReference>
<dbReference type="InterPro" id="IPR008242">
    <property type="entry name" value="Chor_mutase/pphenate_deHydtase"/>
</dbReference>
<sequence>MRAGCVPRLAIMESYPAPARPIVAAMSAAAAAQPERAVAFQGAPGANSHVAMAQAFPDGLPLPCFDFADALDAVKDGRADCAIIPIENSLHGRVADMHFLLPESGLVITGEHFLPIRHALMGLGTRDTVREAMSHPQALGQCRHWLRAHGIQPVAYPDTAGAAARVAELGDPTVAALAPPAAADIYGLTLFATDIADADHNMTRFVTLARGGRPPAGEGPWMTTLIFEVKNIPAALYKAMGGFATNGVNMTKLESYQRGGTFAATEFYADVDGRPGDAAFDRAVEELGFHSKWVRILGTYRQARARG</sequence>
<evidence type="ECO:0000256" key="5">
    <source>
        <dbReference type="ARBA" id="ARBA00023222"/>
    </source>
</evidence>
<dbReference type="UniPathway" id="UPA00121">
    <property type="reaction ID" value="UER00345"/>
</dbReference>
<dbReference type="Pfam" id="PF00800">
    <property type="entry name" value="PDT"/>
    <property type="match status" value="1"/>
</dbReference>
<dbReference type="AlphaFoldDB" id="A0A1G7KXP3"/>
<dbReference type="GO" id="GO:0004664">
    <property type="term" value="F:prephenate dehydratase activity"/>
    <property type="evidence" value="ECO:0007669"/>
    <property type="project" value="UniProtKB-EC"/>
</dbReference>
<dbReference type="SUPFAM" id="SSF53850">
    <property type="entry name" value="Periplasmic binding protein-like II"/>
    <property type="match status" value="1"/>
</dbReference>
<keyword evidence="5" id="KW-0584">Phenylalanine biosynthesis</keyword>
<dbReference type="InterPro" id="IPR001086">
    <property type="entry name" value="Preph_deHydtase"/>
</dbReference>
<evidence type="ECO:0000256" key="2">
    <source>
        <dbReference type="ARBA" id="ARBA00013147"/>
    </source>
</evidence>
<keyword evidence="3" id="KW-0028">Amino-acid biosynthesis</keyword>
<dbReference type="InterPro" id="IPR045865">
    <property type="entry name" value="ACT-like_dom_sf"/>
</dbReference>
<evidence type="ECO:0000259" key="9">
    <source>
        <dbReference type="PROSITE" id="PS51171"/>
    </source>
</evidence>
<gene>
    <name evidence="10" type="ORF">SAMN05216557_103298</name>
</gene>
<accession>A0A1G7KXP3</accession>
<evidence type="ECO:0000256" key="7">
    <source>
        <dbReference type="ARBA" id="ARBA00047848"/>
    </source>
</evidence>
<organism evidence="10 11">
    <name type="scientific">Sphingomonas carotinifaciens</name>
    <dbReference type="NCBI Taxonomy" id="1166323"/>
    <lineage>
        <taxon>Bacteria</taxon>
        <taxon>Pseudomonadati</taxon>
        <taxon>Pseudomonadota</taxon>
        <taxon>Alphaproteobacteria</taxon>
        <taxon>Sphingomonadales</taxon>
        <taxon>Sphingomonadaceae</taxon>
        <taxon>Sphingomonas</taxon>
    </lineage>
</organism>
<dbReference type="SUPFAM" id="SSF55021">
    <property type="entry name" value="ACT-like"/>
    <property type="match status" value="1"/>
</dbReference>
<comment type="catalytic activity">
    <reaction evidence="7">
        <text>prephenate + H(+) = 3-phenylpyruvate + CO2 + H2O</text>
        <dbReference type="Rhea" id="RHEA:21648"/>
        <dbReference type="ChEBI" id="CHEBI:15377"/>
        <dbReference type="ChEBI" id="CHEBI:15378"/>
        <dbReference type="ChEBI" id="CHEBI:16526"/>
        <dbReference type="ChEBI" id="CHEBI:18005"/>
        <dbReference type="ChEBI" id="CHEBI:29934"/>
        <dbReference type="EC" id="4.2.1.51"/>
    </reaction>
</comment>
<keyword evidence="4" id="KW-0057">Aromatic amino acid biosynthesis</keyword>
<evidence type="ECO:0000313" key="11">
    <source>
        <dbReference type="Proteomes" id="UP000323502"/>
    </source>
</evidence>
<dbReference type="NCBIfam" id="NF008866">
    <property type="entry name" value="PRK11899.1"/>
    <property type="match status" value="1"/>
</dbReference>
<dbReference type="GO" id="GO:0009094">
    <property type="term" value="P:L-phenylalanine biosynthetic process"/>
    <property type="evidence" value="ECO:0007669"/>
    <property type="project" value="UniProtKB-UniPathway"/>
</dbReference>
<dbReference type="PANTHER" id="PTHR21022:SF19">
    <property type="entry name" value="PREPHENATE DEHYDRATASE-RELATED"/>
    <property type="match status" value="1"/>
</dbReference>
<dbReference type="Gene3D" id="3.40.190.10">
    <property type="entry name" value="Periplasmic binding protein-like II"/>
    <property type="match status" value="2"/>
</dbReference>
<dbReference type="PANTHER" id="PTHR21022">
    <property type="entry name" value="PREPHENATE DEHYDRATASE P PROTEIN"/>
    <property type="match status" value="1"/>
</dbReference>
<dbReference type="PIRSF" id="PIRSF001500">
    <property type="entry name" value="Chor_mut_pdt_Ppr"/>
    <property type="match status" value="1"/>
</dbReference>
<proteinExistence type="predicted"/>
<dbReference type="GO" id="GO:0005737">
    <property type="term" value="C:cytoplasm"/>
    <property type="evidence" value="ECO:0007669"/>
    <property type="project" value="TreeGrafter"/>
</dbReference>
<evidence type="ECO:0000256" key="3">
    <source>
        <dbReference type="ARBA" id="ARBA00022605"/>
    </source>
</evidence>
<dbReference type="PROSITE" id="PS51171">
    <property type="entry name" value="PREPHENATE_DEHYDR_3"/>
    <property type="match status" value="1"/>
</dbReference>
<keyword evidence="6" id="KW-0456">Lyase</keyword>
<comment type="pathway">
    <text evidence="1">Amino-acid biosynthesis; L-phenylalanine biosynthesis; phenylpyruvate from prephenate: step 1/1.</text>
</comment>
<dbReference type="Gene3D" id="3.30.70.260">
    <property type="match status" value="1"/>
</dbReference>
<name>A0A1G7KXP3_9SPHN</name>
<evidence type="ECO:0000313" key="10">
    <source>
        <dbReference type="EMBL" id="SDF42032.1"/>
    </source>
</evidence>
<dbReference type="Proteomes" id="UP000323502">
    <property type="component" value="Unassembled WGS sequence"/>
</dbReference>
<reference evidence="10 11" key="1">
    <citation type="submission" date="2016-10" db="EMBL/GenBank/DDBJ databases">
        <authorList>
            <person name="Varghese N."/>
            <person name="Submissions S."/>
        </authorList>
    </citation>
    <scope>NUCLEOTIDE SEQUENCE [LARGE SCALE GENOMIC DNA]</scope>
    <source>
        <strain evidence="10 11">S7-754</strain>
    </source>
</reference>
<dbReference type="EC" id="4.2.1.51" evidence="2"/>
<evidence type="ECO:0000256" key="1">
    <source>
        <dbReference type="ARBA" id="ARBA00004741"/>
    </source>
</evidence>
<dbReference type="CDD" id="cd04905">
    <property type="entry name" value="ACT_CM-PDT"/>
    <property type="match status" value="1"/>
</dbReference>
<evidence type="ECO:0000256" key="4">
    <source>
        <dbReference type="ARBA" id="ARBA00023141"/>
    </source>
</evidence>